<dbReference type="Pfam" id="PF01969">
    <property type="entry name" value="Ni_insertion"/>
    <property type="match status" value="1"/>
</dbReference>
<comment type="caution">
    <text evidence="3">The sequence shown here is derived from an EMBL/GenBank/DDBJ whole genome shotgun (WGS) entry which is preliminary data.</text>
</comment>
<dbReference type="GO" id="GO:0016829">
    <property type="term" value="F:lyase activity"/>
    <property type="evidence" value="ECO:0007669"/>
    <property type="project" value="UniProtKB-UniRule"/>
</dbReference>
<name>A0A840UDY0_9FIRM</name>
<dbReference type="EC" id="4.99.1.12" evidence="2"/>
<evidence type="ECO:0000313" key="3">
    <source>
        <dbReference type="EMBL" id="MBB5335316.1"/>
    </source>
</evidence>
<dbReference type="PANTHER" id="PTHR36566">
    <property type="entry name" value="NICKEL INSERTION PROTEIN-RELATED"/>
    <property type="match status" value="1"/>
</dbReference>
<dbReference type="EMBL" id="JACHFH010000003">
    <property type="protein sequence ID" value="MBB5335316.1"/>
    <property type="molecule type" value="Genomic_DNA"/>
</dbReference>
<dbReference type="Gene3D" id="3.30.70.1380">
    <property type="entry name" value="Transcriptional regulatory protein pf0864 domain like"/>
    <property type="match status" value="1"/>
</dbReference>
<keyword evidence="4" id="KW-1185">Reference proteome</keyword>
<comment type="catalytic activity">
    <reaction evidence="2">
        <text>Ni(II)-pyridinium-3,5-bisthiocarboxylate mononucleotide = pyridinium-3,5-bisthiocarboxylate mononucleotide + Ni(2+)</text>
        <dbReference type="Rhea" id="RHEA:54784"/>
        <dbReference type="ChEBI" id="CHEBI:49786"/>
        <dbReference type="ChEBI" id="CHEBI:137372"/>
        <dbReference type="ChEBI" id="CHEBI:137373"/>
        <dbReference type="EC" id="4.99.1.12"/>
    </reaction>
</comment>
<organism evidence="3 4">
    <name type="scientific">Pectinatus brassicae</name>
    <dbReference type="NCBI Taxonomy" id="862415"/>
    <lineage>
        <taxon>Bacteria</taxon>
        <taxon>Bacillati</taxon>
        <taxon>Bacillota</taxon>
        <taxon>Negativicutes</taxon>
        <taxon>Selenomonadales</taxon>
        <taxon>Selenomonadaceae</taxon>
        <taxon>Pectinatus</taxon>
    </lineage>
</organism>
<sequence length="395" mass="43805">MKDLYLDCFSGISGNMLIGALLDAGMPQDQLVNELHKLNLDDKEYAITIKQVNKQGITACYFNVTTNEHSPHRNLHDITMIISQSSLADELKETAVNIFTNLAQAEAHVHGVSIDKVHFHEVGAIDTIIDIVGTVICLNYLQVKNIYVSNLHTGTGFFDCAHGKMPIPAPATAYLLKRFPFKSGEINKELITPTGAAILNTLACENASQQIPSFEKIAYGAGSWELEQPNVLRMYVKDVLAAAPVKEDLLILEANIDDMNPQIFDYLSEKLFIAGALDVWIAPIMMKKNRPAQMLSVLTNNDKHAQCCSIIFTETTTLGIRLAPAKRIALARKIKLVSTVYGQVHCKISMHNNAINNISAEYDDCHRIALEKNIPLKTVQREALRLAYYLAENGL</sequence>
<accession>A0A840UDY0</accession>
<evidence type="ECO:0000256" key="1">
    <source>
        <dbReference type="ARBA" id="ARBA00022596"/>
    </source>
</evidence>
<comment type="similarity">
    <text evidence="2">Belongs to the LarC family.</text>
</comment>
<dbReference type="PANTHER" id="PTHR36566:SF1">
    <property type="entry name" value="PYRIDINIUM-3,5-BISTHIOCARBOXYLIC ACID MONONUCLEOTIDE NICKEL INSERTION PROTEIN"/>
    <property type="match status" value="1"/>
</dbReference>
<dbReference type="RefSeq" id="WP_183859186.1">
    <property type="nucleotide sequence ID" value="NZ_JACHFH010000003.1"/>
</dbReference>
<protein>
    <recommendedName>
        <fullName evidence="2">Pyridinium-3,5-bisthiocarboxylic acid mononucleotide nickel insertion protein</fullName>
        <shortName evidence="2">P2TMN nickel insertion protein</shortName>
        <ecNumber evidence="2">4.99.1.12</ecNumber>
    </recommendedName>
    <alternativeName>
        <fullName evidence="2">Nickel-pincer cofactor biosynthesis protein LarC</fullName>
    </alternativeName>
</protein>
<gene>
    <name evidence="2" type="primary">larC</name>
    <name evidence="3" type="ORF">HNR32_000436</name>
</gene>
<keyword evidence="1 2" id="KW-0533">Nickel</keyword>
<keyword evidence="2" id="KW-0456">Lyase</keyword>
<dbReference type="Proteomes" id="UP000559117">
    <property type="component" value="Unassembled WGS sequence"/>
</dbReference>
<dbReference type="HAMAP" id="MF_01074">
    <property type="entry name" value="LarC"/>
    <property type="match status" value="1"/>
</dbReference>
<dbReference type="NCBIfam" id="TIGR00299">
    <property type="entry name" value="nickel pincer cofactor biosynthesis protein LarC"/>
    <property type="match status" value="1"/>
</dbReference>
<dbReference type="GO" id="GO:0051604">
    <property type="term" value="P:protein maturation"/>
    <property type="evidence" value="ECO:0007669"/>
    <property type="project" value="UniProtKB-UniRule"/>
</dbReference>
<evidence type="ECO:0000313" key="4">
    <source>
        <dbReference type="Proteomes" id="UP000559117"/>
    </source>
</evidence>
<dbReference type="InterPro" id="IPR002822">
    <property type="entry name" value="Ni_insertion"/>
</dbReference>
<dbReference type="GO" id="GO:0016151">
    <property type="term" value="F:nickel cation binding"/>
    <property type="evidence" value="ECO:0007669"/>
    <property type="project" value="UniProtKB-UniRule"/>
</dbReference>
<dbReference type="AlphaFoldDB" id="A0A840UDY0"/>
<reference evidence="3 4" key="1">
    <citation type="submission" date="2020-08" db="EMBL/GenBank/DDBJ databases">
        <title>Genomic Encyclopedia of Type Strains, Phase IV (KMG-IV): sequencing the most valuable type-strain genomes for metagenomic binning, comparative biology and taxonomic classification.</title>
        <authorList>
            <person name="Goeker M."/>
        </authorList>
    </citation>
    <scope>NUCLEOTIDE SEQUENCE [LARGE SCALE GENOMIC DNA]</scope>
    <source>
        <strain evidence="3 4">DSM 24661</strain>
    </source>
</reference>
<dbReference type="Gene3D" id="3.10.20.300">
    <property type="entry name" value="mk0293 like domain"/>
    <property type="match status" value="1"/>
</dbReference>
<proteinExistence type="inferred from homology"/>
<comment type="function">
    <text evidence="2">Involved in the biosynthesis of a nickel-pincer cofactor ((SCS)Ni(II) pincer complex). Binds Ni(2+), and functions in nickel delivery to pyridinium-3,5-bisthiocarboxylic acid mononucleotide (P2TMN), to form the mature cofactor. Is thus probably required for the activation of nickel-pincer cofactor-dependent enzymes.</text>
</comment>
<evidence type="ECO:0000256" key="2">
    <source>
        <dbReference type="HAMAP-Rule" id="MF_01074"/>
    </source>
</evidence>